<gene>
    <name evidence="1" type="ORF">S12H4_52083</name>
</gene>
<accession>X1VEH6</accession>
<name>X1VEH6_9ZZZZ</name>
<comment type="caution">
    <text evidence="1">The sequence shown here is derived from an EMBL/GenBank/DDBJ whole genome shotgun (WGS) entry which is preliminary data.</text>
</comment>
<dbReference type="EMBL" id="BARW01032997">
    <property type="protein sequence ID" value="GAJ05045.1"/>
    <property type="molecule type" value="Genomic_DNA"/>
</dbReference>
<dbReference type="AlphaFoldDB" id="X1VEH6"/>
<organism evidence="1">
    <name type="scientific">marine sediment metagenome</name>
    <dbReference type="NCBI Taxonomy" id="412755"/>
    <lineage>
        <taxon>unclassified sequences</taxon>
        <taxon>metagenomes</taxon>
        <taxon>ecological metagenomes</taxon>
    </lineage>
</organism>
<proteinExistence type="predicted"/>
<evidence type="ECO:0000313" key="1">
    <source>
        <dbReference type="EMBL" id="GAJ05045.1"/>
    </source>
</evidence>
<reference evidence="1" key="1">
    <citation type="journal article" date="2014" name="Front. Microbiol.">
        <title>High frequency of phylogenetically diverse reductive dehalogenase-homologous genes in deep subseafloor sedimentary metagenomes.</title>
        <authorList>
            <person name="Kawai M."/>
            <person name="Futagami T."/>
            <person name="Toyoda A."/>
            <person name="Takaki Y."/>
            <person name="Nishi S."/>
            <person name="Hori S."/>
            <person name="Arai W."/>
            <person name="Tsubouchi T."/>
            <person name="Morono Y."/>
            <person name="Uchiyama I."/>
            <person name="Ito T."/>
            <person name="Fujiyama A."/>
            <person name="Inagaki F."/>
            <person name="Takami H."/>
        </authorList>
    </citation>
    <scope>NUCLEOTIDE SEQUENCE</scope>
    <source>
        <strain evidence="1">Expedition CK06-06</strain>
    </source>
</reference>
<protein>
    <submittedName>
        <fullName evidence="1">Uncharacterized protein</fullName>
    </submittedName>
</protein>
<sequence>MLKWKKVSSGALPEYTETLVDFLAGAAGKNRRLLKASCTPTADRHLRIYRDAQQIVDFNTLILFEQPPFIELDIPLAEGQFCKIGFHNSTTEGAAMDIMILYEEAD</sequence>